<dbReference type="InterPro" id="IPR037187">
    <property type="entry name" value="DnaK_N"/>
</dbReference>
<organism evidence="7 8">
    <name type="scientific">Syntrophobacter fumaroxidans (strain DSM 10017 / MPOB)</name>
    <dbReference type="NCBI Taxonomy" id="335543"/>
    <lineage>
        <taxon>Bacteria</taxon>
        <taxon>Pseudomonadati</taxon>
        <taxon>Thermodesulfobacteriota</taxon>
        <taxon>Syntrophobacteria</taxon>
        <taxon>Syntrophobacterales</taxon>
        <taxon>Syntrophobacteraceae</taxon>
        <taxon>Syntrophobacter</taxon>
    </lineage>
</organism>
<sequence>MDKRDILYLRNMLIVRRKEISDRVNRLAAVWKGVEPAIELEEEAQKASITEPYQRLDANRKKEVEQIDLALGKIAIGEYGICESCGDDIALKRLEAIPWARLCVDCARDFEQRHETLPETTEVLAAARLPDLYHELSYEQIVKLIRERLHALKNVDDSDLRIYVRRGAVTLEGVVPGEAEHQAILRTLMGEMRFASVVDRLEVEESQVEHNDDANAEVEEPDETEVEELLIEEGGIAEGLFEGQGDDSPYADGDERM</sequence>
<dbReference type="SUPFAM" id="SSF57716">
    <property type="entry name" value="Glucocorticoid receptor-like (DNA-binding domain)"/>
    <property type="match status" value="1"/>
</dbReference>
<evidence type="ECO:0000256" key="5">
    <source>
        <dbReference type="SAM" id="MobiDB-lite"/>
    </source>
</evidence>
<dbReference type="PANTHER" id="PTHR33823:SF4">
    <property type="entry name" value="GENERAL STRESS PROTEIN 16O"/>
    <property type="match status" value="1"/>
</dbReference>
<name>A0LGY5_SYNFM</name>
<keyword evidence="2" id="KW-0863">Zinc-finger</keyword>
<feature type="zinc finger region" description="dksA C4-type" evidence="4">
    <location>
        <begin position="82"/>
        <end position="106"/>
    </location>
</feature>
<evidence type="ECO:0000256" key="2">
    <source>
        <dbReference type="ARBA" id="ARBA00022771"/>
    </source>
</evidence>
<dbReference type="InterPro" id="IPR000962">
    <property type="entry name" value="Znf_DskA_TraR"/>
</dbReference>
<dbReference type="PROSITE" id="PS01102">
    <property type="entry name" value="ZF_DKSA_1"/>
    <property type="match status" value="1"/>
</dbReference>
<reference evidence="7 8" key="1">
    <citation type="submission" date="2006-10" db="EMBL/GenBank/DDBJ databases">
        <title>Complete sequence of Syntrophobacter fumaroxidans MPOB.</title>
        <authorList>
            <consortium name="US DOE Joint Genome Institute"/>
            <person name="Copeland A."/>
            <person name="Lucas S."/>
            <person name="Lapidus A."/>
            <person name="Barry K."/>
            <person name="Detter J.C."/>
            <person name="Glavina del Rio T."/>
            <person name="Hammon N."/>
            <person name="Israni S."/>
            <person name="Pitluck S."/>
            <person name="Goltsman E.G."/>
            <person name="Martinez M."/>
            <person name="Schmutz J."/>
            <person name="Larimer F."/>
            <person name="Land M."/>
            <person name="Hauser L."/>
            <person name="Kyrpides N."/>
            <person name="Kim E."/>
            <person name="Boone D.R."/>
            <person name="Brockman F."/>
            <person name="Culley D."/>
            <person name="Ferry J."/>
            <person name="Gunsalus R."/>
            <person name="McInerney M.J."/>
            <person name="Morrison M."/>
            <person name="Plugge C."/>
            <person name="Rohlin L."/>
            <person name="Scholten J."/>
            <person name="Sieber J."/>
            <person name="Stams A.J.M."/>
            <person name="Worm P."/>
            <person name="Henstra A.M."/>
            <person name="Richardson P."/>
        </authorList>
    </citation>
    <scope>NUCLEOTIDE SEQUENCE [LARGE SCALE GENOMIC DNA]</scope>
    <source>
        <strain evidence="8">DSM 10017 / MPOB</strain>
    </source>
</reference>
<evidence type="ECO:0000256" key="3">
    <source>
        <dbReference type="ARBA" id="ARBA00022833"/>
    </source>
</evidence>
<dbReference type="PANTHER" id="PTHR33823">
    <property type="entry name" value="RNA POLYMERASE-BINDING TRANSCRIPTION FACTOR DKSA-RELATED"/>
    <property type="match status" value="1"/>
</dbReference>
<gene>
    <name evidence="7" type="ordered locus">Sfum_0992</name>
</gene>
<feature type="compositionally biased region" description="Acidic residues" evidence="5">
    <location>
        <begin position="214"/>
        <end position="231"/>
    </location>
</feature>
<dbReference type="Gene3D" id="3.40.1520.20">
    <property type="match status" value="1"/>
</dbReference>
<dbReference type="SUPFAM" id="SSF109635">
    <property type="entry name" value="DnaK suppressor protein DksA, alpha-hairpin domain"/>
    <property type="match status" value="1"/>
</dbReference>
<keyword evidence="1" id="KW-0479">Metal-binding</keyword>
<evidence type="ECO:0000256" key="1">
    <source>
        <dbReference type="ARBA" id="ARBA00022723"/>
    </source>
</evidence>
<evidence type="ECO:0000313" key="7">
    <source>
        <dbReference type="EMBL" id="ABK16687.1"/>
    </source>
</evidence>
<proteinExistence type="predicted"/>
<feature type="region of interest" description="Disordered" evidence="5">
    <location>
        <begin position="205"/>
        <end position="257"/>
    </location>
</feature>
<feature type="domain" description="BON" evidence="6">
    <location>
        <begin position="137"/>
        <end position="205"/>
    </location>
</feature>
<dbReference type="InterPro" id="IPR007055">
    <property type="entry name" value="BON_dom"/>
</dbReference>
<keyword evidence="8" id="KW-1185">Reference proteome</keyword>
<dbReference type="HOGENOM" id="CLU_1081535_0_0_7"/>
<feature type="compositionally biased region" description="Low complexity" evidence="5">
    <location>
        <begin position="232"/>
        <end position="243"/>
    </location>
</feature>
<dbReference type="AlphaFoldDB" id="A0LGY5"/>
<evidence type="ECO:0000259" key="6">
    <source>
        <dbReference type="PROSITE" id="PS50914"/>
    </source>
</evidence>
<dbReference type="STRING" id="335543.Sfum_0992"/>
<dbReference type="KEGG" id="sfu:Sfum_0992"/>
<dbReference type="PROSITE" id="PS50914">
    <property type="entry name" value="BON"/>
    <property type="match status" value="1"/>
</dbReference>
<dbReference type="GO" id="GO:0008270">
    <property type="term" value="F:zinc ion binding"/>
    <property type="evidence" value="ECO:0007669"/>
    <property type="project" value="UniProtKB-KW"/>
</dbReference>
<dbReference type="Proteomes" id="UP000001784">
    <property type="component" value="Chromosome"/>
</dbReference>
<dbReference type="eggNOG" id="COG1734">
    <property type="taxonomic scope" value="Bacteria"/>
</dbReference>
<dbReference type="PROSITE" id="PS51128">
    <property type="entry name" value="ZF_DKSA_2"/>
    <property type="match status" value="1"/>
</dbReference>
<evidence type="ECO:0000313" key="8">
    <source>
        <dbReference type="Proteomes" id="UP000001784"/>
    </source>
</evidence>
<dbReference type="EMBL" id="CP000478">
    <property type="protein sequence ID" value="ABK16687.1"/>
    <property type="molecule type" value="Genomic_DNA"/>
</dbReference>
<dbReference type="Pfam" id="PF01258">
    <property type="entry name" value="zf-dskA_traR"/>
    <property type="match status" value="1"/>
</dbReference>
<protein>
    <submittedName>
        <fullName evidence="7">Transcriptional regulator, TraR/DksA family</fullName>
    </submittedName>
</protein>
<dbReference type="Pfam" id="PF04972">
    <property type="entry name" value="BON"/>
    <property type="match status" value="1"/>
</dbReference>
<dbReference type="InParanoid" id="A0LGY5"/>
<accession>A0LGY5</accession>
<dbReference type="Gene3D" id="1.20.120.910">
    <property type="entry name" value="DksA, coiled-coil domain"/>
    <property type="match status" value="1"/>
</dbReference>
<dbReference type="InterPro" id="IPR020458">
    <property type="entry name" value="Znf_DskA_TraR_CS"/>
</dbReference>
<keyword evidence="3" id="KW-0862">Zinc</keyword>
<evidence type="ECO:0000256" key="4">
    <source>
        <dbReference type="PROSITE-ProRule" id="PRU00510"/>
    </source>
</evidence>